<comment type="caution">
    <text evidence="6">The sequence shown here is derived from an EMBL/GenBank/DDBJ whole genome shotgun (WGS) entry which is preliminary data.</text>
</comment>
<keyword evidence="3" id="KW-0378">Hydrolase</keyword>
<dbReference type="PANTHER" id="PTHR48098">
    <property type="entry name" value="ENTEROCHELIN ESTERASE-RELATED"/>
    <property type="match status" value="1"/>
</dbReference>
<protein>
    <recommendedName>
        <fullName evidence="5">Enterochelin esterase N-terminal domain-containing protein</fullName>
    </recommendedName>
</protein>
<organism evidence="6 7">
    <name type="scientific">Paractinoplanes deccanensis</name>
    <dbReference type="NCBI Taxonomy" id="113561"/>
    <lineage>
        <taxon>Bacteria</taxon>
        <taxon>Bacillati</taxon>
        <taxon>Actinomycetota</taxon>
        <taxon>Actinomycetes</taxon>
        <taxon>Micromonosporales</taxon>
        <taxon>Micromonosporaceae</taxon>
        <taxon>Paractinoplanes</taxon>
    </lineage>
</organism>
<evidence type="ECO:0000256" key="2">
    <source>
        <dbReference type="ARBA" id="ARBA00022490"/>
    </source>
</evidence>
<gene>
    <name evidence="6" type="ORF">Ade02nite_55380</name>
</gene>
<evidence type="ECO:0000256" key="4">
    <source>
        <dbReference type="ARBA" id="ARBA00024201"/>
    </source>
</evidence>
<keyword evidence="7" id="KW-1185">Reference proteome</keyword>
<dbReference type="SUPFAM" id="SSF81296">
    <property type="entry name" value="E set domains"/>
    <property type="match status" value="1"/>
</dbReference>
<dbReference type="Pfam" id="PF00756">
    <property type="entry name" value="Esterase"/>
    <property type="match status" value="1"/>
</dbReference>
<dbReference type="Proteomes" id="UP000609879">
    <property type="component" value="Unassembled WGS sequence"/>
</dbReference>
<sequence>MQSPQITRLLADPSPHAVASFWDRVTATGTPLIEPCRDGTRLVTFLWRGTARSTRARWGVDIPLDRIPGTDLWWATRTLPADLRTLYCLTHDGAEELPRDAYGRGPTHLDAANPRRLHFPADPADPDDHDCWASVLDLPDAPPEPWITPRPGVAAGTIMETALAGGPLGGTRDIAIYRPAGMAFDDLPILVAFDGFLARHVLRVPTTLDNLIAYGRIPPLAAIFVSSREASRDADLSPTPAMHDFVTGRLLPWAQEHLGAGSQPGGNIIAGVSRGGLAAAHIGLLAPSHFGAVIAQSGSFWWPSPQEGEPGWLIREVTRRPRADVRFFLDVGTAETMPGPGGAPDQVSVNRAMRDALRARGYPVSYLEYTGGHDYINWRRTFADALIAVSRVGTA</sequence>
<dbReference type="Gene3D" id="3.40.50.1820">
    <property type="entry name" value="alpha/beta hydrolase"/>
    <property type="match status" value="1"/>
</dbReference>
<evidence type="ECO:0000313" key="6">
    <source>
        <dbReference type="EMBL" id="GID76897.1"/>
    </source>
</evidence>
<accession>A0ABQ3YA64</accession>
<evidence type="ECO:0000256" key="3">
    <source>
        <dbReference type="ARBA" id="ARBA00022801"/>
    </source>
</evidence>
<dbReference type="InterPro" id="IPR013783">
    <property type="entry name" value="Ig-like_fold"/>
</dbReference>
<dbReference type="InterPro" id="IPR029058">
    <property type="entry name" value="AB_hydrolase_fold"/>
</dbReference>
<comment type="subcellular location">
    <subcellularLocation>
        <location evidence="1">Cytoplasm</location>
    </subcellularLocation>
</comment>
<evidence type="ECO:0000256" key="1">
    <source>
        <dbReference type="ARBA" id="ARBA00004496"/>
    </source>
</evidence>
<keyword evidence="2" id="KW-0963">Cytoplasm</keyword>
<dbReference type="Gene3D" id="2.60.40.10">
    <property type="entry name" value="Immunoglobulins"/>
    <property type="match status" value="1"/>
</dbReference>
<dbReference type="InterPro" id="IPR021764">
    <property type="entry name" value="Enterochelin_esterase_N"/>
</dbReference>
<comment type="similarity">
    <text evidence="4">Belongs to the Fes family.</text>
</comment>
<dbReference type="SUPFAM" id="SSF53474">
    <property type="entry name" value="alpha/beta-Hydrolases"/>
    <property type="match status" value="1"/>
</dbReference>
<dbReference type="InterPro" id="IPR000801">
    <property type="entry name" value="Esterase-like"/>
</dbReference>
<reference evidence="6 7" key="1">
    <citation type="submission" date="2021-01" db="EMBL/GenBank/DDBJ databases">
        <title>Whole genome shotgun sequence of Actinoplanes deccanensis NBRC 13994.</title>
        <authorList>
            <person name="Komaki H."/>
            <person name="Tamura T."/>
        </authorList>
    </citation>
    <scope>NUCLEOTIDE SEQUENCE [LARGE SCALE GENOMIC DNA]</scope>
    <source>
        <strain evidence="6 7">NBRC 13994</strain>
    </source>
</reference>
<evidence type="ECO:0000259" key="5">
    <source>
        <dbReference type="Pfam" id="PF11806"/>
    </source>
</evidence>
<dbReference type="RefSeq" id="WP_239169097.1">
    <property type="nucleotide sequence ID" value="NZ_BAAABO010000029.1"/>
</dbReference>
<name>A0ABQ3YA64_9ACTN</name>
<dbReference type="InterPro" id="IPR050583">
    <property type="entry name" value="Mycobacterial_A85_antigen"/>
</dbReference>
<proteinExistence type="inferred from homology"/>
<feature type="domain" description="Enterochelin esterase N-terminal" evidence="5">
    <location>
        <begin position="43"/>
        <end position="146"/>
    </location>
</feature>
<dbReference type="Pfam" id="PF11806">
    <property type="entry name" value="Enterochelin_N"/>
    <property type="match status" value="1"/>
</dbReference>
<dbReference type="EMBL" id="BOMI01000109">
    <property type="protein sequence ID" value="GID76897.1"/>
    <property type="molecule type" value="Genomic_DNA"/>
</dbReference>
<dbReference type="InterPro" id="IPR014756">
    <property type="entry name" value="Ig_E-set"/>
</dbReference>
<dbReference type="PANTHER" id="PTHR48098:SF3">
    <property type="entry name" value="IRON(III) ENTEROBACTIN ESTERASE"/>
    <property type="match status" value="1"/>
</dbReference>
<evidence type="ECO:0000313" key="7">
    <source>
        <dbReference type="Proteomes" id="UP000609879"/>
    </source>
</evidence>